<keyword evidence="11" id="KW-0496">Mitochondrion</keyword>
<dbReference type="FunFam" id="3.40.50.720:FF:000231">
    <property type="entry name" value="Estradiol 17-beta-dehydrogenase 8"/>
    <property type="match status" value="1"/>
</dbReference>
<keyword evidence="12" id="KW-0275">Fatty acid biosynthesis</keyword>
<evidence type="ECO:0000256" key="18">
    <source>
        <dbReference type="ARBA" id="ARBA00065174"/>
    </source>
</evidence>
<dbReference type="PROSITE" id="PS00061">
    <property type="entry name" value="ADH_SHORT"/>
    <property type="match status" value="1"/>
</dbReference>
<dbReference type="PANTHER" id="PTHR24321:SF8">
    <property type="entry name" value="ESTRADIOL 17-BETA-DEHYDROGENASE 8-RELATED"/>
    <property type="match status" value="1"/>
</dbReference>
<evidence type="ECO:0000256" key="16">
    <source>
        <dbReference type="ARBA" id="ARBA00050435"/>
    </source>
</evidence>
<evidence type="ECO:0000256" key="20">
    <source>
        <dbReference type="ARBA" id="ARBA00070911"/>
    </source>
</evidence>
<keyword evidence="6" id="KW-0597">Phosphoprotein</keyword>
<evidence type="ECO:0000256" key="13">
    <source>
        <dbReference type="ARBA" id="ARBA00037929"/>
    </source>
</evidence>
<dbReference type="SUPFAM" id="SSF51735">
    <property type="entry name" value="NAD(P)-binding Rossmann-fold domains"/>
    <property type="match status" value="1"/>
</dbReference>
<evidence type="ECO:0000256" key="9">
    <source>
        <dbReference type="ARBA" id="ARBA00023027"/>
    </source>
</evidence>
<feature type="chain" id="PRO_5005515568" description="(3R)-3-hydroxyacyl-CoA dehydrogenase" evidence="26">
    <location>
        <begin position="23"/>
        <end position="297"/>
    </location>
</feature>
<comment type="catalytic activity">
    <reaction evidence="17">
        <text>a (3R)-3-hydroxyacyl-CoA + NAD(+) = a 3-oxoacyl-CoA + NADH + H(+)</text>
        <dbReference type="Rhea" id="RHEA:32711"/>
        <dbReference type="ChEBI" id="CHEBI:15378"/>
        <dbReference type="ChEBI" id="CHEBI:57319"/>
        <dbReference type="ChEBI" id="CHEBI:57540"/>
        <dbReference type="ChEBI" id="CHEBI:57945"/>
        <dbReference type="ChEBI" id="CHEBI:90726"/>
        <dbReference type="EC" id="1.1.1.n12"/>
    </reaction>
    <physiologicalReaction direction="left-to-right" evidence="17">
        <dbReference type="Rhea" id="RHEA:32712"/>
    </physiologicalReaction>
</comment>
<dbReference type="PANTHER" id="PTHR24321">
    <property type="entry name" value="DEHYDROGENASES, SHORT CHAIN"/>
    <property type="match status" value="1"/>
</dbReference>
<comment type="catalytic activity">
    <reaction evidence="16">
        <text>17beta-hydroxy-5alpha-androstan-3-one + NAD(+) = 5alpha-androstan-3,17-dione + NADH + H(+)</text>
        <dbReference type="Rhea" id="RHEA:41992"/>
        <dbReference type="ChEBI" id="CHEBI:15378"/>
        <dbReference type="ChEBI" id="CHEBI:15994"/>
        <dbReference type="ChEBI" id="CHEBI:16330"/>
        <dbReference type="ChEBI" id="CHEBI:57540"/>
        <dbReference type="ChEBI" id="CHEBI:57945"/>
    </reaction>
    <physiologicalReaction direction="left-to-right" evidence="16">
        <dbReference type="Rhea" id="RHEA:41993"/>
    </physiologicalReaction>
</comment>
<evidence type="ECO:0000256" key="1">
    <source>
        <dbReference type="ARBA" id="ARBA00004305"/>
    </source>
</evidence>
<dbReference type="GO" id="GO:0005759">
    <property type="term" value="C:mitochondrial matrix"/>
    <property type="evidence" value="ECO:0007669"/>
    <property type="project" value="UniProtKB-SubCell"/>
</dbReference>
<evidence type="ECO:0000256" key="7">
    <source>
        <dbReference type="ARBA" id="ARBA00022832"/>
    </source>
</evidence>
<keyword evidence="10" id="KW-0443">Lipid metabolism</keyword>
<dbReference type="InterPro" id="IPR020904">
    <property type="entry name" value="Sc_DH/Rdtase_CS"/>
</dbReference>
<dbReference type="PRINTS" id="PR00081">
    <property type="entry name" value="GDHRDH"/>
</dbReference>
<dbReference type="InterPro" id="IPR036291">
    <property type="entry name" value="NAD(P)-bd_dom_sf"/>
</dbReference>
<evidence type="ECO:0000256" key="2">
    <source>
        <dbReference type="ARBA" id="ARBA00005189"/>
    </source>
</evidence>
<evidence type="ECO:0000256" key="4">
    <source>
        <dbReference type="ARBA" id="ARBA00012456"/>
    </source>
</evidence>
<dbReference type="PRINTS" id="PR00080">
    <property type="entry name" value="SDRFAMILY"/>
</dbReference>
<evidence type="ECO:0000313" key="27">
    <source>
        <dbReference type="EMBL" id="JAA65342.1"/>
    </source>
</evidence>
<evidence type="ECO:0000256" key="3">
    <source>
        <dbReference type="ARBA" id="ARBA00006484"/>
    </source>
</evidence>
<evidence type="ECO:0000256" key="15">
    <source>
        <dbReference type="ARBA" id="ARBA00050232"/>
    </source>
</evidence>
<evidence type="ECO:0000256" key="19">
    <source>
        <dbReference type="ARBA" id="ARBA00066822"/>
    </source>
</evidence>
<dbReference type="EC" id="1.1.1.n12" evidence="4"/>
<evidence type="ECO:0000256" key="14">
    <source>
        <dbReference type="ARBA" id="ARBA00049069"/>
    </source>
</evidence>
<keyword evidence="5" id="KW-0444">Lipid biosynthesis</keyword>
<comment type="subcellular location">
    <subcellularLocation>
        <location evidence="1">Mitochondrion matrix</location>
    </subcellularLocation>
</comment>
<organism evidence="27">
    <name type="scientific">Ixodes ricinus</name>
    <name type="common">Common tick</name>
    <name type="synonym">Acarus ricinus</name>
    <dbReference type="NCBI Taxonomy" id="34613"/>
    <lineage>
        <taxon>Eukaryota</taxon>
        <taxon>Metazoa</taxon>
        <taxon>Ecdysozoa</taxon>
        <taxon>Arthropoda</taxon>
        <taxon>Chelicerata</taxon>
        <taxon>Arachnida</taxon>
        <taxon>Acari</taxon>
        <taxon>Parasitiformes</taxon>
        <taxon>Ixodida</taxon>
        <taxon>Ixodoidea</taxon>
        <taxon>Ixodidae</taxon>
        <taxon>Ixodinae</taxon>
        <taxon>Ixodes</taxon>
    </lineage>
</organism>
<evidence type="ECO:0000256" key="21">
    <source>
        <dbReference type="ARBA" id="ARBA00077835"/>
    </source>
</evidence>
<evidence type="ECO:0000256" key="26">
    <source>
        <dbReference type="SAM" id="SignalP"/>
    </source>
</evidence>
<evidence type="ECO:0000256" key="25">
    <source>
        <dbReference type="ARBA" id="ARBA00083258"/>
    </source>
</evidence>
<evidence type="ECO:0000256" key="8">
    <source>
        <dbReference type="ARBA" id="ARBA00023002"/>
    </source>
</evidence>
<proteinExistence type="evidence at transcript level"/>
<dbReference type="InterPro" id="IPR002347">
    <property type="entry name" value="SDR_fam"/>
</dbReference>
<comment type="pathway">
    <text evidence="2">Lipid metabolism.</text>
</comment>
<evidence type="ECO:0000256" key="5">
    <source>
        <dbReference type="ARBA" id="ARBA00022516"/>
    </source>
</evidence>
<comment type="pathway">
    <text evidence="13">Steroid biosynthesis; estrogen biosynthesis.</text>
</comment>
<protein>
    <recommendedName>
        <fullName evidence="20">(3R)-3-hydroxyacyl-CoA dehydrogenase</fullName>
        <ecNumber evidence="19">1.1.1.239</ecNumber>
        <ecNumber evidence="4">1.1.1.n12</ecNumber>
    </recommendedName>
    <alternativeName>
        <fullName evidence="22">17-beta-hydroxysteroid dehydrogenase 8</fullName>
    </alternativeName>
    <alternativeName>
        <fullName evidence="21">3-ketoacyl-[acyl-carrier-protein] reductase alpha subunit</fullName>
    </alternativeName>
    <alternativeName>
        <fullName evidence="24">3-oxoacyl-[acyl-carrier-protein] reductase</fullName>
    </alternativeName>
    <alternativeName>
        <fullName evidence="25">Estradiol 17-beta-dehydrogenase 8</fullName>
    </alternativeName>
    <alternativeName>
        <fullName evidence="23">Testosterone 17-beta-dehydrogenase 8</fullName>
    </alternativeName>
</protein>
<keyword evidence="8" id="KW-0560">Oxidoreductase</keyword>
<evidence type="ECO:0000256" key="12">
    <source>
        <dbReference type="ARBA" id="ARBA00023160"/>
    </source>
</evidence>
<dbReference type="Gene3D" id="3.40.50.720">
    <property type="entry name" value="NAD(P)-binding Rossmann-like Domain"/>
    <property type="match status" value="1"/>
</dbReference>
<keyword evidence="7" id="KW-0276">Fatty acid metabolism</keyword>
<evidence type="ECO:0000256" key="22">
    <source>
        <dbReference type="ARBA" id="ARBA00081419"/>
    </source>
</evidence>
<keyword evidence="9" id="KW-0520">NAD</keyword>
<sequence>MLNNHKLACYLVFGCLVTGTISNGDIDSCDGDVNVEKPHYDAGTSSLELGGRLALVTGAASGIGRSVAMGLARENVTVIIADFNSTGGNETLSMLPNQHLNHTNMYVDVRNSSSVKYLFDCIGGAYEMNISIVVNSAGILHHITPLVLLSESVFDDVINTNLKGTFLVTKEAVRHMLSRNVTGAAIVNIASILGKGGFPGLGAYTASKGGVIAFTKSVALELATKGIRVNVILPGLTNTPMIQKYSNDTITKRLAAMIPMKRIAEPIEISETILFMCSPKTSYMTGASIDVAGGSQT</sequence>
<comment type="catalytic activity">
    <reaction evidence="14">
        <text>17beta-estradiol + NAD(+) = estrone + NADH + H(+)</text>
        <dbReference type="Rhea" id="RHEA:24612"/>
        <dbReference type="ChEBI" id="CHEBI:15378"/>
        <dbReference type="ChEBI" id="CHEBI:16469"/>
        <dbReference type="ChEBI" id="CHEBI:17263"/>
        <dbReference type="ChEBI" id="CHEBI:57540"/>
        <dbReference type="ChEBI" id="CHEBI:57945"/>
        <dbReference type="EC" id="1.1.1.62"/>
    </reaction>
    <physiologicalReaction direction="left-to-right" evidence="14">
        <dbReference type="Rhea" id="RHEA:24613"/>
    </physiologicalReaction>
    <physiologicalReaction direction="right-to-left" evidence="14">
        <dbReference type="Rhea" id="RHEA:24614"/>
    </physiologicalReaction>
</comment>
<feature type="signal peptide" evidence="26">
    <location>
        <begin position="1"/>
        <end position="22"/>
    </location>
</feature>
<evidence type="ECO:0000256" key="6">
    <source>
        <dbReference type="ARBA" id="ARBA00022553"/>
    </source>
</evidence>
<name>A0A0K8R2R3_IXORI</name>
<dbReference type="GO" id="GO:0047035">
    <property type="term" value="F:testosterone dehydrogenase (NAD+) activity"/>
    <property type="evidence" value="ECO:0007669"/>
    <property type="project" value="UniProtKB-EC"/>
</dbReference>
<dbReference type="EMBL" id="GADI01008466">
    <property type="protein sequence ID" value="JAA65342.1"/>
    <property type="molecule type" value="mRNA"/>
</dbReference>
<dbReference type="GO" id="GO:0008210">
    <property type="term" value="P:estrogen metabolic process"/>
    <property type="evidence" value="ECO:0007669"/>
    <property type="project" value="UniProtKB-ARBA"/>
</dbReference>
<dbReference type="GO" id="GO:0004303">
    <property type="term" value="F:estradiol 17-beta-dehydrogenase [NAD(P)+] activity"/>
    <property type="evidence" value="ECO:0007669"/>
    <property type="project" value="UniProtKB-EC"/>
</dbReference>
<accession>A0A0K8R2R3</accession>
<dbReference type="AlphaFoldDB" id="A0A0K8R2R3"/>
<evidence type="ECO:0000256" key="11">
    <source>
        <dbReference type="ARBA" id="ARBA00023128"/>
    </source>
</evidence>
<evidence type="ECO:0000256" key="10">
    <source>
        <dbReference type="ARBA" id="ARBA00023098"/>
    </source>
</evidence>
<dbReference type="GO" id="GO:0006633">
    <property type="term" value="P:fatty acid biosynthetic process"/>
    <property type="evidence" value="ECO:0007669"/>
    <property type="project" value="UniProtKB-KW"/>
</dbReference>
<keyword evidence="26" id="KW-0732">Signal</keyword>
<evidence type="ECO:0000256" key="23">
    <source>
        <dbReference type="ARBA" id="ARBA00081936"/>
    </source>
</evidence>
<evidence type="ECO:0000256" key="17">
    <source>
        <dbReference type="ARBA" id="ARBA00052680"/>
    </source>
</evidence>
<comment type="catalytic activity">
    <reaction evidence="15">
        <text>testosterone + NAD(+) = androst-4-ene-3,17-dione + NADH + H(+)</text>
        <dbReference type="Rhea" id="RHEA:14929"/>
        <dbReference type="ChEBI" id="CHEBI:15378"/>
        <dbReference type="ChEBI" id="CHEBI:16422"/>
        <dbReference type="ChEBI" id="CHEBI:17347"/>
        <dbReference type="ChEBI" id="CHEBI:57540"/>
        <dbReference type="ChEBI" id="CHEBI:57945"/>
        <dbReference type="EC" id="1.1.1.239"/>
    </reaction>
    <physiologicalReaction direction="left-to-right" evidence="15">
        <dbReference type="Rhea" id="RHEA:14930"/>
    </physiologicalReaction>
</comment>
<reference evidence="27" key="1">
    <citation type="submission" date="2012-12" db="EMBL/GenBank/DDBJ databases">
        <title>Identification and characterization of a phenylalanine ammonia-lyase gene family in Isatis indigotica Fort.</title>
        <authorList>
            <person name="Liu Q."/>
            <person name="Chen J."/>
            <person name="Zhou X."/>
            <person name="Di P."/>
            <person name="Xiao Y."/>
            <person name="Xuan H."/>
            <person name="Zhang L."/>
            <person name="Chen W."/>
        </authorList>
    </citation>
    <scope>NUCLEOTIDE SEQUENCE</scope>
    <source>
        <tissue evidence="27">Salivary gland</tissue>
    </source>
</reference>
<comment type="similarity">
    <text evidence="3">Belongs to the short-chain dehydrogenases/reductases (SDR) family.</text>
</comment>
<dbReference type="Pfam" id="PF13561">
    <property type="entry name" value="adh_short_C2"/>
    <property type="match status" value="1"/>
</dbReference>
<dbReference type="CDD" id="cd05233">
    <property type="entry name" value="SDR_c"/>
    <property type="match status" value="1"/>
</dbReference>
<comment type="subunit">
    <text evidence="18">Heterotetramer with CBR4; contains two molecules of HSD17B8 and CBR4.</text>
</comment>
<dbReference type="EC" id="1.1.1.239" evidence="19"/>
<evidence type="ECO:0000256" key="24">
    <source>
        <dbReference type="ARBA" id="ARBA00083097"/>
    </source>
</evidence>